<dbReference type="InterPro" id="IPR051319">
    <property type="entry name" value="Oligoribo/pAp-PDE_c-di-AMP_PDE"/>
</dbReference>
<dbReference type="InterPro" id="IPR001667">
    <property type="entry name" value="DDH_dom"/>
</dbReference>
<evidence type="ECO:0000313" key="5">
    <source>
        <dbReference type="EMBL" id="CDI41086.1"/>
    </source>
</evidence>
<dbReference type="GO" id="GO:0005886">
    <property type="term" value="C:plasma membrane"/>
    <property type="evidence" value="ECO:0007669"/>
    <property type="project" value="UniProtKB-SubCell"/>
</dbReference>
<evidence type="ECO:0000256" key="1">
    <source>
        <dbReference type="PIRNR" id="PIRNR026583"/>
    </source>
</evidence>
<evidence type="ECO:0000256" key="2">
    <source>
        <dbReference type="PIRSR" id="PIRSR026583-50"/>
    </source>
</evidence>
<organism evidence="5 6">
    <name type="scientific">Tepidanaerobacter acetatoxydans (strain DSM 21804 / JCM 16047 / Re1)</name>
    <dbReference type="NCBI Taxonomy" id="1209989"/>
    <lineage>
        <taxon>Bacteria</taxon>
        <taxon>Bacillati</taxon>
        <taxon>Bacillota</taxon>
        <taxon>Clostridia</taxon>
        <taxon>Thermosediminibacterales</taxon>
        <taxon>Tepidanaerobacteraceae</taxon>
        <taxon>Tepidanaerobacter</taxon>
    </lineage>
</organism>
<dbReference type="FunFam" id="3.90.1640.10:FF:000002">
    <property type="entry name" value="Cyclic-di-AMP phosphodiesterase"/>
    <property type="match status" value="1"/>
</dbReference>
<dbReference type="EMBL" id="HF563609">
    <property type="protein sequence ID" value="CDI41086.1"/>
    <property type="molecule type" value="Genomic_DNA"/>
</dbReference>
<dbReference type="Proteomes" id="UP000010802">
    <property type="component" value="Chromosome"/>
</dbReference>
<protein>
    <recommendedName>
        <fullName evidence="1">Cyclic-di-AMP phosphodiesterase</fullName>
        <ecNumber evidence="1">3.1.4.-</ecNumber>
    </recommendedName>
</protein>
<keyword evidence="1" id="KW-1003">Cell membrane</keyword>
<feature type="transmembrane region" description="Helical" evidence="3">
    <location>
        <begin position="32"/>
        <end position="48"/>
    </location>
</feature>
<feature type="binding site" evidence="2">
    <location>
        <position position="422"/>
    </location>
    <ligand>
        <name>Mn(2+)</name>
        <dbReference type="ChEBI" id="CHEBI:29035"/>
        <label>1</label>
    </ligand>
</feature>
<dbReference type="Pfam" id="PF02272">
    <property type="entry name" value="DHHA1"/>
    <property type="match status" value="1"/>
</dbReference>
<dbReference type="HOGENOM" id="CLU_018278_0_0_9"/>
<dbReference type="KEGG" id="tep:TepRe1_2615"/>
<evidence type="ECO:0000313" key="6">
    <source>
        <dbReference type="Proteomes" id="UP000010802"/>
    </source>
</evidence>
<dbReference type="Gene3D" id="3.10.310.30">
    <property type="match status" value="1"/>
</dbReference>
<dbReference type="InterPro" id="IPR014528">
    <property type="entry name" value="GdpP/PdeA"/>
</dbReference>
<comment type="subcellular location">
    <subcellularLocation>
        <location evidence="1">Cell membrane</location>
    </subcellularLocation>
</comment>
<dbReference type="SUPFAM" id="SSF55073">
    <property type="entry name" value="Nucleotide cyclase"/>
    <property type="match status" value="1"/>
</dbReference>
<sequence>MIGGNKNQILWLAVCFIIVLGVVSLIFYDFKITLALLLILGLLLYYLISKKDGKPLPTLIETKASFHQTLWKQVVNELNVCVALVTGNERIIWENKVFSERFQKSGKRISHINELVPQKALESLSEGPREIELMNSRFFVKKTILQTNDKKPGRILQAYYFEDVTEKFNLKLSVKEKETVVCYFYLDNFDEIMVACAEENRPELLAEIDKIITKWVHNFNGLVKKYDNDKYLVIMYLKDFRRAEETKFGVLDAIREIKVGQVMTPTLSIGAAYGEGSLTQSGRIAQNALELCLGRGGDQAVVKAEGKTYFYGGKTEELEKYSRVRVRVISHALRDLIEESDMVMVLGHLFLDMDALGAGVGLISAVKSMNKPGYIILTPEQSPSVDSLLEFLFTDEEMQKNFIGETEALNKITKKTLVVVVDTHRPSLLMSQKVIKKAERVVVIDHHRRGEEFVDKALLVYLEPYASSTSEMVTEMIQYMGDDIKVTPMAATAMLAGIAVDTRNFAFKTGARTFEAASYLRRAGADPTMVYKLFQEDAQAVYERAKVLKRAKEIADHVVISYYDEEPKNPTLAAAQAANSLIGLKGVSASFVLAPMGERITVSARSLGEINVQRILEELGGGGHMTVAGAQLSGMTMDEALERVKLAVLDYMKEGETK</sequence>
<keyword evidence="2" id="KW-0479">Metal-binding</keyword>
<dbReference type="Pfam" id="PF01368">
    <property type="entry name" value="DHH"/>
    <property type="match status" value="1"/>
</dbReference>
<accession>F4LV66</accession>
<dbReference type="GO" id="GO:0046872">
    <property type="term" value="F:metal ion binding"/>
    <property type="evidence" value="ECO:0007669"/>
    <property type="project" value="UniProtKB-KW"/>
</dbReference>
<dbReference type="InterPro" id="IPR029787">
    <property type="entry name" value="Nucleotide_cyclase"/>
</dbReference>
<feature type="binding site" evidence="2">
    <location>
        <position position="352"/>
    </location>
    <ligand>
        <name>Mn(2+)</name>
        <dbReference type="ChEBI" id="CHEBI:29035"/>
        <label>1</label>
    </ligand>
</feature>
<dbReference type="PIRSF" id="PIRSF026583">
    <property type="entry name" value="YybT"/>
    <property type="match status" value="1"/>
</dbReference>
<feature type="binding site" evidence="2">
    <location>
        <position position="446"/>
    </location>
    <ligand>
        <name>Mn(2+)</name>
        <dbReference type="ChEBI" id="CHEBI:29035"/>
        <label>2</label>
    </ligand>
</feature>
<keyword evidence="1 3" id="KW-0472">Membrane</keyword>
<gene>
    <name evidence="5" type="ordered locus">TEPIRE1_2822</name>
</gene>
<keyword evidence="3" id="KW-1133">Transmembrane helix</keyword>
<feature type="transmembrane region" description="Helical" evidence="3">
    <location>
        <begin position="9"/>
        <end position="26"/>
    </location>
</feature>
<comment type="catalytic activity">
    <reaction evidence="1">
        <text>3',3'-c-di-AMP + H2O = 5'-O-phosphonoadenylyl-(3'-&gt;5')-adenosine + H(+)</text>
        <dbReference type="Rhea" id="RHEA:54420"/>
        <dbReference type="ChEBI" id="CHEBI:15377"/>
        <dbReference type="ChEBI" id="CHEBI:15378"/>
        <dbReference type="ChEBI" id="CHEBI:71500"/>
        <dbReference type="ChEBI" id="CHEBI:138171"/>
    </reaction>
</comment>
<dbReference type="KEGG" id="tae:TepiRe1_2822"/>
<dbReference type="GO" id="GO:0003676">
    <property type="term" value="F:nucleic acid binding"/>
    <property type="evidence" value="ECO:0007669"/>
    <property type="project" value="UniProtKB-UniRule"/>
</dbReference>
<dbReference type="Pfam" id="PF24898">
    <property type="entry name" value="GGDEF_GdpP"/>
    <property type="match status" value="1"/>
</dbReference>
<comment type="similarity">
    <text evidence="1">Belongs to the GdpP/PdeA phosphodiesterase family.</text>
</comment>
<dbReference type="SUPFAM" id="SSF64182">
    <property type="entry name" value="DHH phosphoesterases"/>
    <property type="match status" value="1"/>
</dbReference>
<dbReference type="eggNOG" id="COG3887">
    <property type="taxonomic scope" value="Bacteria"/>
</dbReference>
<dbReference type="Gene3D" id="3.90.1640.10">
    <property type="entry name" value="inorganic pyrophosphatase (n-terminal core)"/>
    <property type="match status" value="1"/>
</dbReference>
<dbReference type="PANTHER" id="PTHR47618:SF2">
    <property type="entry name" value="CYCLIC-DI-AMP PHOSPHODIESTERASE GDPP"/>
    <property type="match status" value="1"/>
</dbReference>
<dbReference type="PROSITE" id="PS50887">
    <property type="entry name" value="GGDEF"/>
    <property type="match status" value="1"/>
</dbReference>
<keyword evidence="1" id="KW-0378">Hydrolase</keyword>
<dbReference type="STRING" id="1209989.TepRe1_2615"/>
<feature type="domain" description="GGDEF" evidence="4">
    <location>
        <begin position="177"/>
        <end position="305"/>
    </location>
</feature>
<dbReference type="AlphaFoldDB" id="F4LV66"/>
<feature type="binding site" evidence="2">
    <location>
        <position position="501"/>
    </location>
    <ligand>
        <name>Mn(2+)</name>
        <dbReference type="ChEBI" id="CHEBI:29035"/>
        <label>2</label>
    </ligand>
</feature>
<name>F4LV66_TEPAE</name>
<comment type="function">
    <text evidence="1">Has phosphodiesterase (PDE) activity against cyclic-di-AMP (c-di-AMP).</text>
</comment>
<keyword evidence="6" id="KW-1185">Reference proteome</keyword>
<feature type="binding site" evidence="2">
    <location>
        <position position="348"/>
    </location>
    <ligand>
        <name>Mn(2+)</name>
        <dbReference type="ChEBI" id="CHEBI:29035"/>
        <label>1</label>
    </ligand>
</feature>
<dbReference type="PANTHER" id="PTHR47618">
    <property type="entry name" value="BIFUNCTIONAL OLIGORIBONUCLEASE AND PAP PHOSPHATASE NRNA"/>
    <property type="match status" value="1"/>
</dbReference>
<comment type="cofactor">
    <cofactor evidence="2">
        <name>Mn(2+)</name>
        <dbReference type="ChEBI" id="CHEBI:29035"/>
    </cofactor>
    <text evidence="2">For phosphodiesterase activity, probably binds 2 Mn(2+) per subunit.</text>
</comment>
<dbReference type="RefSeq" id="WP_013779632.1">
    <property type="nucleotide sequence ID" value="NC_015519.1"/>
</dbReference>
<dbReference type="GO" id="GO:0016787">
    <property type="term" value="F:hydrolase activity"/>
    <property type="evidence" value="ECO:0007669"/>
    <property type="project" value="UniProtKB-UniRule"/>
</dbReference>
<dbReference type="InterPro" id="IPR003156">
    <property type="entry name" value="DHHA1_dom"/>
</dbReference>
<dbReference type="InterPro" id="IPR000160">
    <property type="entry name" value="GGDEF_dom"/>
</dbReference>
<dbReference type="InterPro" id="IPR038763">
    <property type="entry name" value="DHH_sf"/>
</dbReference>
<evidence type="ECO:0000259" key="4">
    <source>
        <dbReference type="PROSITE" id="PS50887"/>
    </source>
</evidence>
<keyword evidence="3" id="KW-0812">Transmembrane</keyword>
<proteinExistence type="inferred from homology"/>
<dbReference type="GO" id="GO:0106409">
    <property type="term" value="F:cyclic-di-AMP phosphodiesterase activity"/>
    <property type="evidence" value="ECO:0007669"/>
    <property type="project" value="RHEA"/>
</dbReference>
<evidence type="ECO:0000256" key="3">
    <source>
        <dbReference type="SAM" id="Phobius"/>
    </source>
</evidence>
<keyword evidence="2" id="KW-0464">Manganese</keyword>
<feature type="binding site" evidence="2">
    <location>
        <position position="354"/>
    </location>
    <ligand>
        <name>Mn(2+)</name>
        <dbReference type="ChEBI" id="CHEBI:29035"/>
        <label>2</label>
    </ligand>
</feature>
<feature type="binding site" evidence="2">
    <location>
        <position position="422"/>
    </location>
    <ligand>
        <name>Mn(2+)</name>
        <dbReference type="ChEBI" id="CHEBI:29035"/>
        <label>2</label>
    </ligand>
</feature>
<dbReference type="EC" id="3.1.4.-" evidence="1"/>
<reference evidence="6" key="1">
    <citation type="journal article" date="2013" name="Genome Announc.">
        <title>First genome sequence of a syntrophic acetate-oxidizing bacterium, Tepidanaerobacter acetatoxydans strain Re1.</title>
        <authorList>
            <person name="Manzoor S."/>
            <person name="Bongcam-Rudloff E."/>
            <person name="Schnurer A."/>
            <person name="Muller B."/>
        </authorList>
    </citation>
    <scope>NUCLEOTIDE SEQUENCE [LARGE SCALE GENOMIC DNA]</scope>
    <source>
        <strain evidence="6">Re1</strain>
    </source>
</reference>